<feature type="domain" description="GAG-pre-integrase" evidence="5">
    <location>
        <begin position="138"/>
        <end position="201"/>
    </location>
</feature>
<evidence type="ECO:0000259" key="5">
    <source>
        <dbReference type="Pfam" id="PF13976"/>
    </source>
</evidence>
<accession>A0AAD4VPA0</accession>
<evidence type="ECO:0000259" key="4">
    <source>
        <dbReference type="Pfam" id="PF07727"/>
    </source>
</evidence>
<dbReference type="InterPro" id="IPR057670">
    <property type="entry name" value="SH3_retrovirus"/>
</dbReference>
<gene>
    <name evidence="8" type="ORF">L3X38_028080</name>
</gene>
<evidence type="ECO:0000256" key="3">
    <source>
        <dbReference type="ARBA" id="ARBA00022801"/>
    </source>
</evidence>
<dbReference type="PANTHER" id="PTHR42648:SF31">
    <property type="entry name" value="RNA-DIRECTED DNA POLYMERASE"/>
    <property type="match status" value="1"/>
</dbReference>
<evidence type="ECO:0000259" key="6">
    <source>
        <dbReference type="Pfam" id="PF22936"/>
    </source>
</evidence>
<comment type="caution">
    <text evidence="8">The sequence shown here is derived from an EMBL/GenBank/DDBJ whole genome shotgun (WGS) entry which is preliminary data.</text>
</comment>
<dbReference type="EMBL" id="JAJFAZ020000005">
    <property type="protein sequence ID" value="KAI5328683.1"/>
    <property type="molecule type" value="Genomic_DNA"/>
</dbReference>
<dbReference type="Proteomes" id="UP001054821">
    <property type="component" value="Chromosome 5"/>
</dbReference>
<dbReference type="Pfam" id="PF13976">
    <property type="entry name" value="gag_pre-integrs"/>
    <property type="match status" value="1"/>
</dbReference>
<keyword evidence="9" id="KW-1185">Reference proteome</keyword>
<dbReference type="PANTHER" id="PTHR42648">
    <property type="entry name" value="TRANSPOSASE, PUTATIVE-RELATED"/>
    <property type="match status" value="1"/>
</dbReference>
<keyword evidence="3" id="KW-0378">Hydrolase</keyword>
<evidence type="ECO:0000256" key="1">
    <source>
        <dbReference type="ARBA" id="ARBA00022670"/>
    </source>
</evidence>
<dbReference type="InterPro" id="IPR036397">
    <property type="entry name" value="RNaseH_sf"/>
</dbReference>
<dbReference type="InterPro" id="IPR039537">
    <property type="entry name" value="Retrotran_Ty1/copia-like"/>
</dbReference>
<dbReference type="Pfam" id="PF22936">
    <property type="entry name" value="Pol_BBD"/>
    <property type="match status" value="1"/>
</dbReference>
<feature type="domain" description="Retroviral polymerase SH3-like" evidence="7">
    <location>
        <begin position="295"/>
        <end position="353"/>
    </location>
</feature>
<reference evidence="8 9" key="1">
    <citation type="journal article" date="2022" name="G3 (Bethesda)">
        <title>Whole-genome sequence and methylome profiling of the almond [Prunus dulcis (Mill.) D.A. Webb] cultivar 'Nonpareil'.</title>
        <authorList>
            <person name="D'Amico-Willman K.M."/>
            <person name="Ouma W.Z."/>
            <person name="Meulia T."/>
            <person name="Sideli G.M."/>
            <person name="Gradziel T.M."/>
            <person name="Fresnedo-Ramirez J."/>
        </authorList>
    </citation>
    <scope>NUCLEOTIDE SEQUENCE [LARGE SCALE GENOMIC DNA]</scope>
    <source>
        <strain evidence="8">Clone GOH B32 T37-40</strain>
    </source>
</reference>
<keyword evidence="1" id="KW-0645">Protease</keyword>
<dbReference type="InterPro" id="IPR054722">
    <property type="entry name" value="PolX-like_BBD"/>
</dbReference>
<evidence type="ECO:0000259" key="7">
    <source>
        <dbReference type="Pfam" id="PF25597"/>
    </source>
</evidence>
<evidence type="ECO:0000256" key="2">
    <source>
        <dbReference type="ARBA" id="ARBA00022723"/>
    </source>
</evidence>
<dbReference type="InterPro" id="IPR013103">
    <property type="entry name" value="RVT_2"/>
</dbReference>
<evidence type="ECO:0000313" key="9">
    <source>
        <dbReference type="Proteomes" id="UP001054821"/>
    </source>
</evidence>
<dbReference type="GO" id="GO:0006508">
    <property type="term" value="P:proteolysis"/>
    <property type="evidence" value="ECO:0007669"/>
    <property type="project" value="UniProtKB-KW"/>
</dbReference>
<dbReference type="Pfam" id="PF25597">
    <property type="entry name" value="SH3_retrovirus"/>
    <property type="match status" value="1"/>
</dbReference>
<dbReference type="Pfam" id="PF07727">
    <property type="entry name" value="RVT_2"/>
    <property type="match status" value="1"/>
</dbReference>
<feature type="domain" description="Retrovirus-related Pol polyprotein from transposon TNT 1-94-like beta-barrel" evidence="6">
    <location>
        <begin position="34"/>
        <end position="105"/>
    </location>
</feature>
<dbReference type="GO" id="GO:0046872">
    <property type="term" value="F:metal ion binding"/>
    <property type="evidence" value="ECO:0007669"/>
    <property type="project" value="UniProtKB-KW"/>
</dbReference>
<dbReference type="InterPro" id="IPR025724">
    <property type="entry name" value="GAG-pre-integrase_dom"/>
</dbReference>
<proteinExistence type="predicted"/>
<name>A0AAD4VPA0_PRUDU</name>
<dbReference type="InterPro" id="IPR012337">
    <property type="entry name" value="RNaseH-like_sf"/>
</dbReference>
<dbReference type="Gene3D" id="3.30.420.10">
    <property type="entry name" value="Ribonuclease H-like superfamily/Ribonuclease H"/>
    <property type="match status" value="1"/>
</dbReference>
<feature type="domain" description="Reverse transcriptase Ty1/copia-type" evidence="4">
    <location>
        <begin position="397"/>
        <end position="470"/>
    </location>
</feature>
<keyword evidence="2" id="KW-0479">Metal-binding</keyword>
<sequence>MTGVDNTSRDIKGKSLFFTYCEGIGTQCASSKDWIIDSGDTDHITSSPDLLHTSASHPSSVELPNGSRIDIISTGSLKINSDLVIKDVLSVPSFNVNLLSVNKITRDLHCTVIFQPGFCILQDLTTKKVIVLGKEHNGLYYLTKPTDIKPPPAAHTTSTNYDLWHRRLGHPSAAPLQFLSKSVYGIPFNLNSHFEIWPMAKRTRLPFSLSSISMLAPFDLIHCDIWGPHRINSHSGARYFLTIVDDFSRHTWVHLMQFKSETQGLLKSFFAFVRTQFQCHVKQVPQYHHLRVFGCLCYATNTKAFSKFDSRARKCIFVGYPLGQKAYKLYDLQTKTFFSSRNVVFHEQNFPLSTLPCDTQLDHFEHLCLPLPIHDAITSHFTPIPPLDTPSHTRPLDIYVDDMIITGNDDRAIQDLKKFLHTSFRIKDLGNLKYFLRVEVARSKKGISISQRKYTLDILEDAGLLGEKPVNFQWNRT</sequence>
<protein>
    <submittedName>
        <fullName evidence="8">Uncharacterized protein</fullName>
    </submittedName>
</protein>
<evidence type="ECO:0000313" key="8">
    <source>
        <dbReference type="EMBL" id="KAI5328683.1"/>
    </source>
</evidence>
<dbReference type="AlphaFoldDB" id="A0AAD4VPA0"/>
<dbReference type="SUPFAM" id="SSF53098">
    <property type="entry name" value="Ribonuclease H-like"/>
    <property type="match status" value="1"/>
</dbReference>
<organism evidence="8 9">
    <name type="scientific">Prunus dulcis</name>
    <name type="common">Almond</name>
    <name type="synonym">Amygdalus dulcis</name>
    <dbReference type="NCBI Taxonomy" id="3755"/>
    <lineage>
        <taxon>Eukaryota</taxon>
        <taxon>Viridiplantae</taxon>
        <taxon>Streptophyta</taxon>
        <taxon>Embryophyta</taxon>
        <taxon>Tracheophyta</taxon>
        <taxon>Spermatophyta</taxon>
        <taxon>Magnoliopsida</taxon>
        <taxon>eudicotyledons</taxon>
        <taxon>Gunneridae</taxon>
        <taxon>Pentapetalae</taxon>
        <taxon>rosids</taxon>
        <taxon>fabids</taxon>
        <taxon>Rosales</taxon>
        <taxon>Rosaceae</taxon>
        <taxon>Amygdaloideae</taxon>
        <taxon>Amygdaleae</taxon>
        <taxon>Prunus</taxon>
    </lineage>
</organism>
<dbReference type="GO" id="GO:0003676">
    <property type="term" value="F:nucleic acid binding"/>
    <property type="evidence" value="ECO:0007669"/>
    <property type="project" value="InterPro"/>
</dbReference>
<dbReference type="GO" id="GO:0008233">
    <property type="term" value="F:peptidase activity"/>
    <property type="evidence" value="ECO:0007669"/>
    <property type="project" value="UniProtKB-KW"/>
</dbReference>